<dbReference type="RefSeq" id="WP_169101337.1">
    <property type="nucleotide sequence ID" value="NZ_JABBVZ010000066.1"/>
</dbReference>
<accession>A0A7Y0Q329</accession>
<evidence type="ECO:0000313" key="3">
    <source>
        <dbReference type="EMBL" id="NMP23778.1"/>
    </source>
</evidence>
<reference evidence="3 4" key="1">
    <citation type="submission" date="2020-04" db="EMBL/GenBank/DDBJ databases">
        <authorList>
            <person name="Zhang R."/>
            <person name="Schippers A."/>
        </authorList>
    </citation>
    <scope>NUCLEOTIDE SEQUENCE [LARGE SCALE GENOMIC DNA]</scope>
    <source>
        <strain evidence="3 4">DSM 109850</strain>
    </source>
</reference>
<evidence type="ECO:0000256" key="1">
    <source>
        <dbReference type="SAM" id="MobiDB-lite"/>
    </source>
</evidence>
<feature type="region of interest" description="Disordered" evidence="1">
    <location>
        <begin position="121"/>
        <end position="140"/>
    </location>
</feature>
<dbReference type="Proteomes" id="UP000533476">
    <property type="component" value="Unassembled WGS sequence"/>
</dbReference>
<feature type="compositionally biased region" description="Polar residues" evidence="1">
    <location>
        <begin position="29"/>
        <end position="40"/>
    </location>
</feature>
<dbReference type="InterPro" id="IPR036278">
    <property type="entry name" value="Sialidase_sf"/>
</dbReference>
<dbReference type="InterPro" id="IPR015943">
    <property type="entry name" value="WD40/YVTN_repeat-like_dom_sf"/>
</dbReference>
<dbReference type="CDD" id="cd15482">
    <property type="entry name" value="Sialidase_non-viral"/>
    <property type="match status" value="1"/>
</dbReference>
<organism evidence="3 4">
    <name type="scientific">Sulfobacillus harzensis</name>
    <dbReference type="NCBI Taxonomy" id="2729629"/>
    <lineage>
        <taxon>Bacteria</taxon>
        <taxon>Bacillati</taxon>
        <taxon>Bacillota</taxon>
        <taxon>Clostridia</taxon>
        <taxon>Eubacteriales</taxon>
        <taxon>Clostridiales Family XVII. Incertae Sedis</taxon>
        <taxon>Sulfobacillus</taxon>
    </lineage>
</organism>
<feature type="region of interest" description="Disordered" evidence="1">
    <location>
        <begin position="29"/>
        <end position="72"/>
    </location>
</feature>
<dbReference type="EMBL" id="JABBVZ010000066">
    <property type="protein sequence ID" value="NMP23778.1"/>
    <property type="molecule type" value="Genomic_DNA"/>
</dbReference>
<protein>
    <submittedName>
        <fullName evidence="3">Exo-alpha-sialidase</fullName>
    </submittedName>
</protein>
<sequence length="366" mass="39264">MKKWVVGGAVLVASAVALAACGIGTTTVLQGQSTQKTDPVTSHRVPSRPAGTERPASTVRPQGAARTKTSAGTIRRSTALGPTIHLWHMSLRVPKGWKLVARETSAGATVWTIRGASGQAQLTSTPLSPRRDPEQLLPWPNGRYVLRTSSGPREVLVQLTTQKGTEDTLAVHLRSGLGGASLIPAIAGNWTHPPLMTVNRAVTQLEQLHRRGDYPYSLSYGTADEGWLLAPGGGAGPQAMWDLFQTTDHGRTWRLERQTQLQGHCVSSMPACAFPMSGGDATLRFWNAEDGVIAQTDFAYNAASVYRTTDGGKTWFLTSISLPSEAGTVALRRAQGMLVLTIAFSSRSIPPEVWYSGDGGVAWTRR</sequence>
<comment type="caution">
    <text evidence="3">The sequence shown here is derived from an EMBL/GenBank/DDBJ whole genome shotgun (WGS) entry which is preliminary data.</text>
</comment>
<keyword evidence="2" id="KW-0732">Signal</keyword>
<gene>
    <name evidence="3" type="ORF">HIJ39_15680</name>
</gene>
<dbReference type="AlphaFoldDB" id="A0A7Y0Q329"/>
<name>A0A7Y0Q329_9FIRM</name>
<evidence type="ECO:0000256" key="2">
    <source>
        <dbReference type="SAM" id="SignalP"/>
    </source>
</evidence>
<feature type="signal peptide" evidence="2">
    <location>
        <begin position="1"/>
        <end position="19"/>
    </location>
</feature>
<dbReference type="SUPFAM" id="SSF50939">
    <property type="entry name" value="Sialidases"/>
    <property type="match status" value="1"/>
</dbReference>
<feature type="chain" id="PRO_5038534459" evidence="2">
    <location>
        <begin position="20"/>
        <end position="366"/>
    </location>
</feature>
<dbReference type="Gene3D" id="2.130.10.10">
    <property type="entry name" value="YVTN repeat-like/Quinoprotein amine dehydrogenase"/>
    <property type="match status" value="1"/>
</dbReference>
<dbReference type="PROSITE" id="PS51257">
    <property type="entry name" value="PROKAR_LIPOPROTEIN"/>
    <property type="match status" value="1"/>
</dbReference>
<evidence type="ECO:0000313" key="4">
    <source>
        <dbReference type="Proteomes" id="UP000533476"/>
    </source>
</evidence>
<proteinExistence type="predicted"/>
<keyword evidence="4" id="KW-1185">Reference proteome</keyword>